<comment type="caution">
    <text evidence="3">The sequence shown here is derived from an EMBL/GenBank/DDBJ whole genome shotgun (WGS) entry which is preliminary data.</text>
</comment>
<dbReference type="Proteomes" id="UP000230002">
    <property type="component" value="Unassembled WGS sequence"/>
</dbReference>
<proteinExistence type="predicted"/>
<feature type="region of interest" description="Disordered" evidence="1">
    <location>
        <begin position="169"/>
        <end position="200"/>
    </location>
</feature>
<keyword evidence="2" id="KW-0732">Signal</keyword>
<keyword evidence="4" id="KW-1185">Reference proteome</keyword>
<dbReference type="EMBL" id="AYKW01000009">
    <property type="protein sequence ID" value="PIL32744.1"/>
    <property type="molecule type" value="Genomic_DNA"/>
</dbReference>
<evidence type="ECO:0000313" key="4">
    <source>
        <dbReference type="Proteomes" id="UP000230002"/>
    </source>
</evidence>
<gene>
    <name evidence="3" type="ORF">GSI_04859</name>
</gene>
<feature type="chain" id="PRO_5013567189" description="Transporter" evidence="2">
    <location>
        <begin position="22"/>
        <end position="316"/>
    </location>
</feature>
<evidence type="ECO:0000256" key="2">
    <source>
        <dbReference type="SAM" id="SignalP"/>
    </source>
</evidence>
<name>A0A2G8SG48_9APHY</name>
<evidence type="ECO:0000256" key="1">
    <source>
        <dbReference type="SAM" id="MobiDB-lite"/>
    </source>
</evidence>
<sequence length="316" mass="34953">MPAFQRLLVLSALALPLSVQAAPTGTIESREFGQATDLEARYRPVGYKGPAGPHHYTPLIPNIGRDVEEEADALEARGEEDSPDLERRGVRARPHKGGNPSHGNLLTHAVHDVESIVEGLFKRDEELERRRVRARPGKPSHGNPITHAVHDVESIVEGLFKRDDYEELERRRTGHQHHSHKGKASKGKHSSSPDAPPPVIVGPEIEIRDFEEDAIEARDYDELESRRVRARPHKGSHGHHSETITNVVNGVESIVNGLGNLKRDEELESRRVRARPHKGSHGHHSGTLTNVVNGVETIVDGLGNLKRGDYALADLD</sequence>
<protein>
    <recommendedName>
        <fullName evidence="5">Transporter</fullName>
    </recommendedName>
</protein>
<accession>A0A2G8SG48</accession>
<dbReference type="AlphaFoldDB" id="A0A2G8SG48"/>
<evidence type="ECO:0000313" key="3">
    <source>
        <dbReference type="EMBL" id="PIL32744.1"/>
    </source>
</evidence>
<organism evidence="3 4">
    <name type="scientific">Ganoderma sinense ZZ0214-1</name>
    <dbReference type="NCBI Taxonomy" id="1077348"/>
    <lineage>
        <taxon>Eukaryota</taxon>
        <taxon>Fungi</taxon>
        <taxon>Dikarya</taxon>
        <taxon>Basidiomycota</taxon>
        <taxon>Agaricomycotina</taxon>
        <taxon>Agaricomycetes</taxon>
        <taxon>Polyporales</taxon>
        <taxon>Polyporaceae</taxon>
        <taxon>Ganoderma</taxon>
    </lineage>
</organism>
<feature type="compositionally biased region" description="Basic residues" evidence="1">
    <location>
        <begin position="172"/>
        <end position="189"/>
    </location>
</feature>
<feature type="compositionally biased region" description="Basic and acidic residues" evidence="1">
    <location>
        <begin position="74"/>
        <end position="89"/>
    </location>
</feature>
<evidence type="ECO:0008006" key="5">
    <source>
        <dbReference type="Google" id="ProtNLM"/>
    </source>
</evidence>
<dbReference type="STRING" id="1077348.A0A2G8SG48"/>
<reference evidence="3 4" key="1">
    <citation type="journal article" date="2015" name="Sci. Rep.">
        <title>Chromosome-level genome map provides insights into diverse defense mechanisms in the medicinal fungus Ganoderma sinense.</title>
        <authorList>
            <person name="Zhu Y."/>
            <person name="Xu J."/>
            <person name="Sun C."/>
            <person name="Zhou S."/>
            <person name="Xu H."/>
            <person name="Nelson D.R."/>
            <person name="Qian J."/>
            <person name="Song J."/>
            <person name="Luo H."/>
            <person name="Xiang L."/>
            <person name="Li Y."/>
            <person name="Xu Z."/>
            <person name="Ji A."/>
            <person name="Wang L."/>
            <person name="Lu S."/>
            <person name="Hayward A."/>
            <person name="Sun W."/>
            <person name="Li X."/>
            <person name="Schwartz D.C."/>
            <person name="Wang Y."/>
            <person name="Chen S."/>
        </authorList>
    </citation>
    <scope>NUCLEOTIDE SEQUENCE [LARGE SCALE GENOMIC DNA]</scope>
    <source>
        <strain evidence="3 4">ZZ0214-1</strain>
    </source>
</reference>
<feature type="region of interest" description="Disordered" evidence="1">
    <location>
        <begin position="71"/>
        <end position="105"/>
    </location>
</feature>
<feature type="signal peptide" evidence="2">
    <location>
        <begin position="1"/>
        <end position="21"/>
    </location>
</feature>